<proteinExistence type="inferred from homology"/>
<dbReference type="Pfam" id="PF08281">
    <property type="entry name" value="Sigma70_r4_2"/>
    <property type="match status" value="1"/>
</dbReference>
<keyword evidence="8" id="KW-1185">Reference proteome</keyword>
<dbReference type="InterPro" id="IPR014284">
    <property type="entry name" value="RNA_pol_sigma-70_dom"/>
</dbReference>
<dbReference type="InterPro" id="IPR013325">
    <property type="entry name" value="RNA_pol_sigma_r2"/>
</dbReference>
<feature type="domain" description="RNA polymerase sigma factor 70 region 4 type 2" evidence="6">
    <location>
        <begin position="109"/>
        <end position="161"/>
    </location>
</feature>
<dbReference type="Gene3D" id="1.10.10.10">
    <property type="entry name" value="Winged helix-like DNA-binding domain superfamily/Winged helix DNA-binding domain"/>
    <property type="match status" value="1"/>
</dbReference>
<keyword evidence="2" id="KW-0805">Transcription regulation</keyword>
<dbReference type="Gene3D" id="1.10.1740.10">
    <property type="match status" value="1"/>
</dbReference>
<reference evidence="7 8" key="1">
    <citation type="submission" date="2021-03" db="EMBL/GenBank/DDBJ databases">
        <title>Genomic Encyclopedia of Type Strains, Phase IV (KMG-IV): sequencing the most valuable type-strain genomes for metagenomic binning, comparative biology and taxonomic classification.</title>
        <authorList>
            <person name="Goeker M."/>
        </authorList>
    </citation>
    <scope>NUCLEOTIDE SEQUENCE [LARGE SCALE GENOMIC DNA]</scope>
    <source>
        <strain evidence="7 8">DSM 24738</strain>
    </source>
</reference>
<dbReference type="InterPro" id="IPR007627">
    <property type="entry name" value="RNA_pol_sigma70_r2"/>
</dbReference>
<dbReference type="InterPro" id="IPR039425">
    <property type="entry name" value="RNA_pol_sigma-70-like"/>
</dbReference>
<gene>
    <name evidence="7" type="ORF">J2Z37_003178</name>
</gene>
<organism evidence="7 8">
    <name type="scientific">Ammoniphilus resinae</name>
    <dbReference type="NCBI Taxonomy" id="861532"/>
    <lineage>
        <taxon>Bacteria</taxon>
        <taxon>Bacillati</taxon>
        <taxon>Bacillota</taxon>
        <taxon>Bacilli</taxon>
        <taxon>Bacillales</taxon>
        <taxon>Paenibacillaceae</taxon>
        <taxon>Aneurinibacillus group</taxon>
        <taxon>Ammoniphilus</taxon>
    </lineage>
</organism>
<dbReference type="InterPro" id="IPR036388">
    <property type="entry name" value="WH-like_DNA-bd_sf"/>
</dbReference>
<sequence length="176" mass="21049">MDPFEKLFEDNFRPIYQYVYYMIGNKADAEDITQEVFMKVASSYDKFRGESSVSTWIYTIARRTVVDFIRQKKTKKFLTFWKNHIPEDFEAADDFDLPSEIFEKKEQKEKIYFMLSRLPEKMRSVIYLRFMKGMSVQETALLLDISPNQVSVTQNRALAKLRTIMDTDTWVKEEIR</sequence>
<dbReference type="NCBIfam" id="TIGR02937">
    <property type="entry name" value="sigma70-ECF"/>
    <property type="match status" value="1"/>
</dbReference>
<protein>
    <submittedName>
        <fullName evidence="7">RNA polymerase sigma-70 factor (ECF subfamily)</fullName>
    </submittedName>
</protein>
<dbReference type="EMBL" id="JAGGKT010000009">
    <property type="protein sequence ID" value="MBP1933167.1"/>
    <property type="molecule type" value="Genomic_DNA"/>
</dbReference>
<dbReference type="InterPro" id="IPR013249">
    <property type="entry name" value="RNA_pol_sigma70_r4_t2"/>
</dbReference>
<evidence type="ECO:0000256" key="4">
    <source>
        <dbReference type="ARBA" id="ARBA00023163"/>
    </source>
</evidence>
<evidence type="ECO:0000256" key="3">
    <source>
        <dbReference type="ARBA" id="ARBA00023082"/>
    </source>
</evidence>
<evidence type="ECO:0000259" key="5">
    <source>
        <dbReference type="Pfam" id="PF04542"/>
    </source>
</evidence>
<evidence type="ECO:0000313" key="7">
    <source>
        <dbReference type="EMBL" id="MBP1933167.1"/>
    </source>
</evidence>
<dbReference type="PANTHER" id="PTHR43133:SF60">
    <property type="entry name" value="RNA POLYMERASE SIGMA FACTOR SIGV"/>
    <property type="match status" value="1"/>
</dbReference>
<dbReference type="PANTHER" id="PTHR43133">
    <property type="entry name" value="RNA POLYMERASE ECF-TYPE SIGMA FACTO"/>
    <property type="match status" value="1"/>
</dbReference>
<dbReference type="Pfam" id="PF04542">
    <property type="entry name" value="Sigma70_r2"/>
    <property type="match status" value="1"/>
</dbReference>
<accession>A0ABS4GSB0</accession>
<feature type="domain" description="RNA polymerase sigma-70 region 2" evidence="5">
    <location>
        <begin position="7"/>
        <end position="73"/>
    </location>
</feature>
<evidence type="ECO:0000256" key="2">
    <source>
        <dbReference type="ARBA" id="ARBA00023015"/>
    </source>
</evidence>
<keyword evidence="3" id="KW-0731">Sigma factor</keyword>
<keyword evidence="4" id="KW-0804">Transcription</keyword>
<name>A0ABS4GSB0_9BACL</name>
<comment type="similarity">
    <text evidence="1">Belongs to the sigma-70 factor family. ECF subfamily.</text>
</comment>
<evidence type="ECO:0000256" key="1">
    <source>
        <dbReference type="ARBA" id="ARBA00010641"/>
    </source>
</evidence>
<comment type="caution">
    <text evidence="7">The sequence shown here is derived from an EMBL/GenBank/DDBJ whole genome shotgun (WGS) entry which is preliminary data.</text>
</comment>
<dbReference type="SUPFAM" id="SSF88659">
    <property type="entry name" value="Sigma3 and sigma4 domains of RNA polymerase sigma factors"/>
    <property type="match status" value="1"/>
</dbReference>
<dbReference type="RefSeq" id="WP_209811183.1">
    <property type="nucleotide sequence ID" value="NZ_JAGGKT010000009.1"/>
</dbReference>
<evidence type="ECO:0000259" key="6">
    <source>
        <dbReference type="Pfam" id="PF08281"/>
    </source>
</evidence>
<dbReference type="Proteomes" id="UP001519343">
    <property type="component" value="Unassembled WGS sequence"/>
</dbReference>
<evidence type="ECO:0000313" key="8">
    <source>
        <dbReference type="Proteomes" id="UP001519343"/>
    </source>
</evidence>
<dbReference type="SUPFAM" id="SSF88946">
    <property type="entry name" value="Sigma2 domain of RNA polymerase sigma factors"/>
    <property type="match status" value="1"/>
</dbReference>
<dbReference type="InterPro" id="IPR013324">
    <property type="entry name" value="RNA_pol_sigma_r3/r4-like"/>
</dbReference>
<dbReference type="CDD" id="cd06171">
    <property type="entry name" value="Sigma70_r4"/>
    <property type="match status" value="1"/>
</dbReference>